<gene>
    <name evidence="4" type="ORF">SCHPADRAFT_870642</name>
</gene>
<evidence type="ECO:0000313" key="5">
    <source>
        <dbReference type="Proteomes" id="UP000053477"/>
    </source>
</evidence>
<protein>
    <recommendedName>
        <fullName evidence="6">Mucoidy inhibitor A</fullName>
    </recommendedName>
</protein>
<dbReference type="AlphaFoldDB" id="A0A0H2S1Q9"/>
<dbReference type="Pfam" id="PF13598">
    <property type="entry name" value="DUF4139"/>
    <property type="match status" value="1"/>
</dbReference>
<accession>A0A0H2S1Q9</accession>
<keyword evidence="1" id="KW-0175">Coiled coil</keyword>
<sequence>MSAKSNSKETVTNKVEYDAKANDVSAVTVYQTDRAEVKRRIKVDLLEGQNDVEIINLPSCLEESSIRVDGIGNATIFDVIYHPCPPIPFQLRNERLQDLVARQKELSSEIEIVKRQADVLLDYSKSLSGKDTTTEQLGSFLDVYAARQAQLDEKKSKLQAELATVQQQAQEKINSYNMDVTNMTSRGARVTVIVFAEKEGPAELFLTYLVSRASWTPQYDLRADVAPDSKSENSVLIHYRASIAQKTGEDWNGVELTLSTASPLLGTNIPSLKPLWLEKEYRGVPISSSRKMKRSMFALSLPTRERERDTTRYAEESDEDMGFELESSMMQLQASVGNSLALSARPPAPIIPLYNESDIAEGAVSATFTIPGLSTIPSDSDTSQQTHKVSISEITLRDVSLEWITVPKDQASAFLRCKIKNTSKYILLPGKANVFLNGNFVSKSKIPHVSPQESFSCSLGIDPAVRVTYHPQTKKTRSSGGSVLTPLTAKTTTTLYEQAISIKNTRQSRVSRLILKERIFMSLDARFKVNLLEPRALASANKAAKNALVAVAEGVKVQWALRGEEEEESTKKEELTADTAFGLMDWVIGIEPGSTIDVNFSWEVIAPAGVEWETN</sequence>
<keyword evidence="5" id="KW-1185">Reference proteome</keyword>
<dbReference type="OrthoDB" id="10068793at2759"/>
<proteinExistence type="predicted"/>
<name>A0A0H2S1Q9_9AGAM</name>
<organism evidence="4 5">
    <name type="scientific">Schizopora paradoxa</name>
    <dbReference type="NCBI Taxonomy" id="27342"/>
    <lineage>
        <taxon>Eukaryota</taxon>
        <taxon>Fungi</taxon>
        <taxon>Dikarya</taxon>
        <taxon>Basidiomycota</taxon>
        <taxon>Agaricomycotina</taxon>
        <taxon>Agaricomycetes</taxon>
        <taxon>Hymenochaetales</taxon>
        <taxon>Schizoporaceae</taxon>
        <taxon>Schizopora</taxon>
    </lineage>
</organism>
<dbReference type="InterPro" id="IPR025554">
    <property type="entry name" value="DUF4140"/>
</dbReference>
<dbReference type="InterPro" id="IPR011935">
    <property type="entry name" value="CHP02231"/>
</dbReference>
<dbReference type="InParanoid" id="A0A0H2S1Q9"/>
<reference evidence="4 5" key="1">
    <citation type="submission" date="2015-04" db="EMBL/GenBank/DDBJ databases">
        <title>Complete genome sequence of Schizopora paradoxa KUC8140, a cosmopolitan wood degrader in East Asia.</title>
        <authorList>
            <consortium name="DOE Joint Genome Institute"/>
            <person name="Min B."/>
            <person name="Park H."/>
            <person name="Jang Y."/>
            <person name="Kim J.-J."/>
            <person name="Kim K.H."/>
            <person name="Pangilinan J."/>
            <person name="Lipzen A."/>
            <person name="Riley R."/>
            <person name="Grigoriev I.V."/>
            <person name="Spatafora J.W."/>
            <person name="Choi I.-G."/>
        </authorList>
    </citation>
    <scope>NUCLEOTIDE SEQUENCE [LARGE SCALE GENOMIC DNA]</scope>
    <source>
        <strain evidence="4 5">KUC8140</strain>
    </source>
</reference>
<dbReference type="EMBL" id="KQ085925">
    <property type="protein sequence ID" value="KLO15733.1"/>
    <property type="molecule type" value="Genomic_DNA"/>
</dbReference>
<evidence type="ECO:0000259" key="3">
    <source>
        <dbReference type="Pfam" id="PF13600"/>
    </source>
</evidence>
<dbReference type="Proteomes" id="UP000053477">
    <property type="component" value="Unassembled WGS sequence"/>
</dbReference>
<feature type="coiled-coil region" evidence="1">
    <location>
        <begin position="141"/>
        <end position="175"/>
    </location>
</feature>
<dbReference type="NCBIfam" id="TIGR02231">
    <property type="entry name" value="mucoidy inhibitor MuiA family protein"/>
    <property type="match status" value="2"/>
</dbReference>
<evidence type="ECO:0008006" key="6">
    <source>
        <dbReference type="Google" id="ProtNLM"/>
    </source>
</evidence>
<dbReference type="Pfam" id="PF13600">
    <property type="entry name" value="DUF4140"/>
    <property type="match status" value="1"/>
</dbReference>
<dbReference type="InterPro" id="IPR037291">
    <property type="entry name" value="DUF4139"/>
</dbReference>
<dbReference type="PANTHER" id="PTHR31005">
    <property type="entry name" value="DUF4139 DOMAIN-CONTAINING PROTEIN"/>
    <property type="match status" value="1"/>
</dbReference>
<dbReference type="STRING" id="27342.A0A0H2S1Q9"/>
<evidence type="ECO:0000313" key="4">
    <source>
        <dbReference type="EMBL" id="KLO15733.1"/>
    </source>
</evidence>
<feature type="domain" description="DUF4140" evidence="3">
    <location>
        <begin position="27"/>
        <end position="120"/>
    </location>
</feature>
<evidence type="ECO:0000256" key="1">
    <source>
        <dbReference type="SAM" id="Coils"/>
    </source>
</evidence>
<evidence type="ECO:0000259" key="2">
    <source>
        <dbReference type="Pfam" id="PF13598"/>
    </source>
</evidence>
<feature type="domain" description="DUF4139" evidence="2">
    <location>
        <begin position="205"/>
        <end position="607"/>
    </location>
</feature>
<dbReference type="PANTHER" id="PTHR31005:SF8">
    <property type="entry name" value="DUF4139 DOMAIN-CONTAINING PROTEIN"/>
    <property type="match status" value="1"/>
</dbReference>